<dbReference type="InterPro" id="IPR043148">
    <property type="entry name" value="TagF_C"/>
</dbReference>
<dbReference type="PANTHER" id="PTHR37316:SF1">
    <property type="entry name" value="TEICHOIC ACID GLYCEROL-PHOSPHATE PRIMASE"/>
    <property type="match status" value="1"/>
</dbReference>
<sequence length="385" mass="44962">MKFIYVIFVKLISSLFYFKNKKNVCYIMSYNNNLHMIKQTAAILPPDQKLIVFYNPRVMVAAYDLQAFGIKAISMKSSFSFALRMIPQIMSARVVFVDNYYAFIAGLVHPKKKMKIIQLWHADGSIKCFGIDTPKFESYSWIKKMRHRKVYNSFDDFVVASPAMAEVFENSFKQPYKKMKFLGTPRSDRLFSDKWISVIRKRVYTAAPELKDKRVILYLPTYRSDSKINPPEGTIQALASDPNAVVAVKLYQDVNRAKLKLEQFNLKNVKIYDEFTATDLMTVADTFVTDYSSYSFDYSLMPQARSMIFYMYDYQEYSKNPGIQVGYENWLPSKPIHTVDQLRKAVLANEKLDFSDFNAMWNTYNDGKSYNRVLNKYVLQKSEDE</sequence>
<comment type="caution">
    <text evidence="7">The sequence shown here is derived from an EMBL/GenBank/DDBJ whole genome shotgun (WGS) entry which is preliminary data.</text>
</comment>
<dbReference type="InterPro" id="IPR007554">
    <property type="entry name" value="Glycerophosphate_synth"/>
</dbReference>
<dbReference type="EMBL" id="QFCR01000003">
    <property type="protein sequence ID" value="TNK90854.1"/>
    <property type="molecule type" value="Genomic_DNA"/>
</dbReference>
<evidence type="ECO:0000313" key="8">
    <source>
        <dbReference type="Proteomes" id="UP000313312"/>
    </source>
</evidence>
<dbReference type="PANTHER" id="PTHR37316">
    <property type="entry name" value="TEICHOIC ACID GLYCEROL-PHOSPHATE PRIMASE"/>
    <property type="match status" value="1"/>
</dbReference>
<evidence type="ECO:0000256" key="4">
    <source>
        <dbReference type="ARBA" id="ARBA00022679"/>
    </source>
</evidence>
<evidence type="ECO:0000256" key="2">
    <source>
        <dbReference type="ARBA" id="ARBA00010488"/>
    </source>
</evidence>
<keyword evidence="5" id="KW-0777">Teichoic acid biosynthesis</keyword>
<dbReference type="Gene3D" id="3.40.50.12580">
    <property type="match status" value="1"/>
</dbReference>
<evidence type="ECO:0000256" key="1">
    <source>
        <dbReference type="ARBA" id="ARBA00004202"/>
    </source>
</evidence>
<evidence type="ECO:0000256" key="5">
    <source>
        <dbReference type="ARBA" id="ARBA00022944"/>
    </source>
</evidence>
<name>A0A5C4TK13_FRUSA</name>
<gene>
    <name evidence="7" type="ORF">DID87_01765</name>
</gene>
<organism evidence="7 8">
    <name type="scientific">Fructilactobacillus sanfranciscensis</name>
    <name type="common">Lactobacillus sanfranciscensis</name>
    <dbReference type="NCBI Taxonomy" id="1625"/>
    <lineage>
        <taxon>Bacteria</taxon>
        <taxon>Bacillati</taxon>
        <taxon>Bacillota</taxon>
        <taxon>Bacilli</taxon>
        <taxon>Lactobacillales</taxon>
        <taxon>Lactobacillaceae</taxon>
        <taxon>Fructilactobacillus</taxon>
    </lineage>
</organism>
<comment type="subcellular location">
    <subcellularLocation>
        <location evidence="1">Cell membrane</location>
        <topology evidence="1">Peripheral membrane protein</topology>
    </subcellularLocation>
</comment>
<keyword evidence="6" id="KW-0472">Membrane</keyword>
<dbReference type="RefSeq" id="WP_139571035.1">
    <property type="nucleotide sequence ID" value="NZ_JARBEV010000003.1"/>
</dbReference>
<dbReference type="AlphaFoldDB" id="A0A5C4TK13"/>
<dbReference type="Gene3D" id="3.40.50.11820">
    <property type="match status" value="1"/>
</dbReference>
<dbReference type="InterPro" id="IPR043149">
    <property type="entry name" value="TagF_N"/>
</dbReference>
<dbReference type="GO" id="GO:0047355">
    <property type="term" value="F:CDP-glycerol glycerophosphotransferase activity"/>
    <property type="evidence" value="ECO:0007669"/>
    <property type="project" value="InterPro"/>
</dbReference>
<evidence type="ECO:0000313" key="7">
    <source>
        <dbReference type="EMBL" id="TNK90854.1"/>
    </source>
</evidence>
<proteinExistence type="inferred from homology"/>
<keyword evidence="3" id="KW-1003">Cell membrane</keyword>
<evidence type="ECO:0000256" key="6">
    <source>
        <dbReference type="ARBA" id="ARBA00023136"/>
    </source>
</evidence>
<protein>
    <submittedName>
        <fullName evidence="7">CDP-glycerol--poly(Glycerophosphate) glycerophosphotransferase</fullName>
    </submittedName>
</protein>
<dbReference type="Proteomes" id="UP000313312">
    <property type="component" value="Unassembled WGS sequence"/>
</dbReference>
<dbReference type="GO" id="GO:0019350">
    <property type="term" value="P:teichoic acid biosynthetic process"/>
    <property type="evidence" value="ECO:0007669"/>
    <property type="project" value="UniProtKB-KW"/>
</dbReference>
<reference evidence="7 8" key="1">
    <citation type="submission" date="2018-05" db="EMBL/GenBank/DDBJ databases">
        <title>Lactobacillus sanfranciscensis Ah4 draft denome sequence.</title>
        <authorList>
            <person name="Zhang G."/>
        </authorList>
    </citation>
    <scope>NUCLEOTIDE SEQUENCE [LARGE SCALE GENOMIC DNA]</scope>
    <source>
        <strain evidence="7 8">Ah4</strain>
    </source>
</reference>
<accession>A0A5C4TK13</accession>
<keyword evidence="4 7" id="KW-0808">Transferase</keyword>
<evidence type="ECO:0000256" key="3">
    <source>
        <dbReference type="ARBA" id="ARBA00022475"/>
    </source>
</evidence>
<dbReference type="GO" id="GO:0005886">
    <property type="term" value="C:plasma membrane"/>
    <property type="evidence" value="ECO:0007669"/>
    <property type="project" value="UniProtKB-SubCell"/>
</dbReference>
<dbReference type="Pfam" id="PF04464">
    <property type="entry name" value="Glyphos_transf"/>
    <property type="match status" value="1"/>
</dbReference>
<comment type="similarity">
    <text evidence="2">Belongs to the CDP-glycerol glycerophosphotransferase family.</text>
</comment>
<dbReference type="InterPro" id="IPR051612">
    <property type="entry name" value="Teichoic_Acid_Biosynth"/>
</dbReference>